<evidence type="ECO:0000313" key="6">
    <source>
        <dbReference type="EMBL" id="PXF46210.1"/>
    </source>
</evidence>
<gene>
    <name evidence="6" type="ORF">BWQ96_03995</name>
</gene>
<dbReference type="OrthoDB" id="432970at2759"/>
<dbReference type="Proteomes" id="UP000247409">
    <property type="component" value="Unassembled WGS sequence"/>
</dbReference>
<proteinExistence type="predicted"/>
<keyword evidence="2 4" id="KW-0863">Zinc-finger</keyword>
<sequence>MTRGSTGLRAMTRNAKCAKCQTVFERLLSCSDCGSVAYCGRSCQRADWRFHAPICRTLAASNDADTNDGHEALLFDRAFGGFLSLVQRRMFLAHGHGVLVATLSAPPAQFRASVQADPNYERSIALRFVPQAAVPTLDLAIAAASGKENCSLIEQVSRMSEHLFSDVGGRYPGQMYTLVIRTSPSVQCSYDSNVSLMINWLSPVHPAHAAFSTELRFSDDQLVRTVFNWDTKQMIPPRGFRLRVVPADLVLNIIGEQFYNECIRKGRRRKARLKKGMPIEESDLYPPFAQSINIQSIPVTGSVTT</sequence>
<dbReference type="PROSITE" id="PS50865">
    <property type="entry name" value="ZF_MYND_2"/>
    <property type="match status" value="1"/>
</dbReference>
<evidence type="ECO:0000256" key="3">
    <source>
        <dbReference type="ARBA" id="ARBA00022833"/>
    </source>
</evidence>
<name>A0A2V3IYJ9_9FLOR</name>
<evidence type="ECO:0000259" key="5">
    <source>
        <dbReference type="PROSITE" id="PS50865"/>
    </source>
</evidence>
<keyword evidence="3" id="KW-0862">Zinc</keyword>
<dbReference type="PROSITE" id="PS01360">
    <property type="entry name" value="ZF_MYND_1"/>
    <property type="match status" value="1"/>
</dbReference>
<reference evidence="6 7" key="1">
    <citation type="journal article" date="2018" name="Mol. Biol. Evol.">
        <title>Analysis of the draft genome of the red seaweed Gracilariopsis chorda provides insights into genome size evolution in Rhodophyta.</title>
        <authorList>
            <person name="Lee J."/>
            <person name="Yang E.C."/>
            <person name="Graf L."/>
            <person name="Yang J.H."/>
            <person name="Qiu H."/>
            <person name="Zel Zion U."/>
            <person name="Chan C.X."/>
            <person name="Stephens T.G."/>
            <person name="Weber A.P.M."/>
            <person name="Boo G.H."/>
            <person name="Boo S.M."/>
            <person name="Kim K.M."/>
            <person name="Shin Y."/>
            <person name="Jung M."/>
            <person name="Lee S.J."/>
            <person name="Yim H.S."/>
            <person name="Lee J.H."/>
            <person name="Bhattacharya D."/>
            <person name="Yoon H.S."/>
        </authorList>
    </citation>
    <scope>NUCLEOTIDE SEQUENCE [LARGE SCALE GENOMIC DNA]</scope>
    <source>
        <strain evidence="6 7">SKKU-2015</strain>
        <tissue evidence="6">Whole body</tissue>
    </source>
</reference>
<evidence type="ECO:0000256" key="2">
    <source>
        <dbReference type="ARBA" id="ARBA00022771"/>
    </source>
</evidence>
<evidence type="ECO:0000256" key="4">
    <source>
        <dbReference type="PROSITE-ProRule" id="PRU00134"/>
    </source>
</evidence>
<keyword evidence="7" id="KW-1185">Reference proteome</keyword>
<comment type="caution">
    <text evidence="6">The sequence shown here is derived from an EMBL/GenBank/DDBJ whole genome shotgun (WGS) entry which is preliminary data.</text>
</comment>
<protein>
    <recommendedName>
        <fullName evidence="5">MYND-type domain-containing protein</fullName>
    </recommendedName>
</protein>
<dbReference type="EMBL" id="NBIV01000042">
    <property type="protein sequence ID" value="PXF46210.1"/>
    <property type="molecule type" value="Genomic_DNA"/>
</dbReference>
<dbReference type="AlphaFoldDB" id="A0A2V3IYJ9"/>
<feature type="domain" description="MYND-type" evidence="5">
    <location>
        <begin position="17"/>
        <end position="55"/>
    </location>
</feature>
<evidence type="ECO:0000256" key="1">
    <source>
        <dbReference type="ARBA" id="ARBA00022723"/>
    </source>
</evidence>
<dbReference type="Pfam" id="PF01753">
    <property type="entry name" value="zf-MYND"/>
    <property type="match status" value="1"/>
</dbReference>
<keyword evidence="1" id="KW-0479">Metal-binding</keyword>
<organism evidence="6 7">
    <name type="scientific">Gracilariopsis chorda</name>
    <dbReference type="NCBI Taxonomy" id="448386"/>
    <lineage>
        <taxon>Eukaryota</taxon>
        <taxon>Rhodophyta</taxon>
        <taxon>Florideophyceae</taxon>
        <taxon>Rhodymeniophycidae</taxon>
        <taxon>Gracilariales</taxon>
        <taxon>Gracilariaceae</taxon>
        <taxon>Gracilariopsis</taxon>
    </lineage>
</organism>
<dbReference type="InterPro" id="IPR002893">
    <property type="entry name" value="Znf_MYND"/>
</dbReference>
<evidence type="ECO:0000313" key="7">
    <source>
        <dbReference type="Proteomes" id="UP000247409"/>
    </source>
</evidence>
<dbReference type="SUPFAM" id="SSF144232">
    <property type="entry name" value="HIT/MYND zinc finger-like"/>
    <property type="match status" value="1"/>
</dbReference>
<accession>A0A2V3IYJ9</accession>
<dbReference type="Gene3D" id="6.10.140.2220">
    <property type="match status" value="1"/>
</dbReference>
<dbReference type="GO" id="GO:0008270">
    <property type="term" value="F:zinc ion binding"/>
    <property type="evidence" value="ECO:0007669"/>
    <property type="project" value="UniProtKB-KW"/>
</dbReference>